<evidence type="ECO:0008006" key="3">
    <source>
        <dbReference type="Google" id="ProtNLM"/>
    </source>
</evidence>
<gene>
    <name evidence="1" type="ORF">GCM10007096_03780</name>
</gene>
<keyword evidence="2" id="KW-1185">Reference proteome</keyword>
<accession>A0A8J2ZSC9</accession>
<dbReference type="InterPro" id="IPR014988">
    <property type="entry name" value="Uncharacterised_YqcI/YcgG"/>
</dbReference>
<dbReference type="Proteomes" id="UP000656813">
    <property type="component" value="Unassembled WGS sequence"/>
</dbReference>
<comment type="caution">
    <text evidence="1">The sequence shown here is derived from an EMBL/GenBank/DDBJ whole genome shotgun (WGS) entry which is preliminary data.</text>
</comment>
<name>A0A8J2ZSC9_9BACL</name>
<sequence>MHERLLDQVTLESEFSLLQDWEQEAYEHFKQKITDKKNRFPCIPATQGFALNQLNYGFILWSDHVDEVFSLVLKEYINHAKEYGKYTSLIIFIEGIHEKANSIATEDFFYLFWDLLNRLKEHDEKPWPDPIPKEPEEALWQFCFHGEPLFMYCATPSHEKRKSRHFPYFMLAITPRWVFEEFRKDSKHAHQIQKKIHERLQAYDAVDIHPDLKEYGDKDNFEWKQYFLRDDETSPLSCPFSSYSKH</sequence>
<reference evidence="1" key="1">
    <citation type="journal article" date="2014" name="Int. J. Syst. Evol. Microbiol.">
        <title>Complete genome sequence of Corynebacterium casei LMG S-19264T (=DSM 44701T), isolated from a smear-ripened cheese.</title>
        <authorList>
            <consortium name="US DOE Joint Genome Institute (JGI-PGF)"/>
            <person name="Walter F."/>
            <person name="Albersmeier A."/>
            <person name="Kalinowski J."/>
            <person name="Ruckert C."/>
        </authorList>
    </citation>
    <scope>NUCLEOTIDE SEQUENCE</scope>
    <source>
        <strain evidence="1">CGMCC 1.12777</strain>
    </source>
</reference>
<dbReference type="PANTHER" id="PTHR40045">
    <property type="entry name" value="YCGG FAMILY PROTEIN"/>
    <property type="match status" value="1"/>
</dbReference>
<protein>
    <recommendedName>
        <fullName evidence="3">YqcI/YcgG family protein</fullName>
    </recommendedName>
</protein>
<dbReference type="PANTHER" id="PTHR40045:SF1">
    <property type="entry name" value="YQCI_YCGG FAMILY PROTEIN"/>
    <property type="match status" value="1"/>
</dbReference>
<dbReference type="AlphaFoldDB" id="A0A8J2ZSC9"/>
<dbReference type="Pfam" id="PF08892">
    <property type="entry name" value="YqcI_YcgG"/>
    <property type="match status" value="1"/>
</dbReference>
<dbReference type="EMBL" id="BMFV01000002">
    <property type="protein sequence ID" value="GGH75008.1"/>
    <property type="molecule type" value="Genomic_DNA"/>
</dbReference>
<proteinExistence type="predicted"/>
<reference evidence="1" key="2">
    <citation type="submission" date="2020-09" db="EMBL/GenBank/DDBJ databases">
        <authorList>
            <person name="Sun Q."/>
            <person name="Zhou Y."/>
        </authorList>
    </citation>
    <scope>NUCLEOTIDE SEQUENCE</scope>
    <source>
        <strain evidence="1">CGMCC 1.12777</strain>
    </source>
</reference>
<organism evidence="1 2">
    <name type="scientific">Pullulanibacillus pueri</name>
    <dbReference type="NCBI Taxonomy" id="1437324"/>
    <lineage>
        <taxon>Bacteria</taxon>
        <taxon>Bacillati</taxon>
        <taxon>Bacillota</taxon>
        <taxon>Bacilli</taxon>
        <taxon>Bacillales</taxon>
        <taxon>Sporolactobacillaceae</taxon>
        <taxon>Pullulanibacillus</taxon>
    </lineage>
</organism>
<dbReference type="RefSeq" id="WP_188495534.1">
    <property type="nucleotide sequence ID" value="NZ_BMFV01000002.1"/>
</dbReference>
<evidence type="ECO:0000313" key="1">
    <source>
        <dbReference type="EMBL" id="GGH75008.1"/>
    </source>
</evidence>
<evidence type="ECO:0000313" key="2">
    <source>
        <dbReference type="Proteomes" id="UP000656813"/>
    </source>
</evidence>